<dbReference type="Proteomes" id="UP000265566">
    <property type="component" value="Chromosome 8"/>
</dbReference>
<dbReference type="Gramene" id="rna48946">
    <property type="protein sequence ID" value="RHN42499.1"/>
    <property type="gene ID" value="gene48946"/>
</dbReference>
<proteinExistence type="predicted"/>
<accession>A0A396GMX9</accession>
<name>A0A396GMX9_MEDTR</name>
<evidence type="ECO:0000313" key="1">
    <source>
        <dbReference type="EMBL" id="RHN42499.1"/>
    </source>
</evidence>
<reference evidence="2" key="1">
    <citation type="journal article" date="2018" name="Nat. Plants">
        <title>Whole-genome landscape of Medicago truncatula symbiotic genes.</title>
        <authorList>
            <person name="Pecrix Y."/>
            <person name="Staton S.E."/>
            <person name="Sallet E."/>
            <person name="Lelandais-Briere C."/>
            <person name="Moreau S."/>
            <person name="Carrere S."/>
            <person name="Blein T."/>
            <person name="Jardinaud M.F."/>
            <person name="Latrasse D."/>
            <person name="Zouine M."/>
            <person name="Zahm M."/>
            <person name="Kreplak J."/>
            <person name="Mayjonade B."/>
            <person name="Satge C."/>
            <person name="Perez M."/>
            <person name="Cauet S."/>
            <person name="Marande W."/>
            <person name="Chantry-Darmon C."/>
            <person name="Lopez-Roques C."/>
            <person name="Bouchez O."/>
            <person name="Berard A."/>
            <person name="Debelle F."/>
            <person name="Munos S."/>
            <person name="Bendahmane A."/>
            <person name="Berges H."/>
            <person name="Niebel A."/>
            <person name="Buitink J."/>
            <person name="Frugier F."/>
            <person name="Benhamed M."/>
            <person name="Crespi M."/>
            <person name="Gouzy J."/>
            <person name="Gamas P."/>
        </authorList>
    </citation>
    <scope>NUCLEOTIDE SEQUENCE [LARGE SCALE GENOMIC DNA]</scope>
    <source>
        <strain evidence="2">cv. Jemalong A17</strain>
    </source>
</reference>
<sequence>MDQLVASRVDHSKQEIRTEIADTWLGEAFSEFVKRHFGVSELEHLSVTELMELEKLIPAALSQIRSSKVCLLNSVRKTSITQCILHHAGLTMQMKRKSFFSKKKCDAMNIFFMGLGFNSSEQKKYFRLYGEHLFEYSNYD</sequence>
<protein>
    <submittedName>
        <fullName evidence="1">Uncharacterized protein</fullName>
    </submittedName>
</protein>
<evidence type="ECO:0000313" key="2">
    <source>
        <dbReference type="Proteomes" id="UP000265566"/>
    </source>
</evidence>
<organism evidence="1 2">
    <name type="scientific">Medicago truncatula</name>
    <name type="common">Barrel medic</name>
    <name type="synonym">Medicago tribuloides</name>
    <dbReference type="NCBI Taxonomy" id="3880"/>
    <lineage>
        <taxon>Eukaryota</taxon>
        <taxon>Viridiplantae</taxon>
        <taxon>Streptophyta</taxon>
        <taxon>Embryophyta</taxon>
        <taxon>Tracheophyta</taxon>
        <taxon>Spermatophyta</taxon>
        <taxon>Magnoliopsida</taxon>
        <taxon>eudicotyledons</taxon>
        <taxon>Gunneridae</taxon>
        <taxon>Pentapetalae</taxon>
        <taxon>rosids</taxon>
        <taxon>fabids</taxon>
        <taxon>Fabales</taxon>
        <taxon>Fabaceae</taxon>
        <taxon>Papilionoideae</taxon>
        <taxon>50 kb inversion clade</taxon>
        <taxon>NPAAA clade</taxon>
        <taxon>Hologalegina</taxon>
        <taxon>IRL clade</taxon>
        <taxon>Trifolieae</taxon>
        <taxon>Medicago</taxon>
    </lineage>
</organism>
<gene>
    <name evidence="1" type="ORF">MtrunA17_Chr8g0377541</name>
</gene>
<dbReference type="EMBL" id="PSQE01000008">
    <property type="protein sequence ID" value="RHN42499.1"/>
    <property type="molecule type" value="Genomic_DNA"/>
</dbReference>
<dbReference type="AlphaFoldDB" id="A0A396GMX9"/>
<comment type="caution">
    <text evidence="1">The sequence shown here is derived from an EMBL/GenBank/DDBJ whole genome shotgun (WGS) entry which is preliminary data.</text>
</comment>